<dbReference type="PANTHER" id="PTHR30344:SF1">
    <property type="entry name" value="6-PHOSPHOGLUCONOLACTONASE"/>
    <property type="match status" value="1"/>
</dbReference>
<sequence>MTQTFILGGYTKRDNKGIHQVEFDAKEGAFSDPSLISELNGPTFVALSKTKDLLFAIHKENDQGGIVSFKKNDQGTWDKLASGFGDNGSGCHVSYRESSQTIYVSNYHAGVIDVFKLDGEELNVIQTVEHSGSSIHENQDSSHVHYADFNDSQNLLFVCDLGTDFVTTYEIAEDGTLAPSSEIKLTPGTGPRHLVLHPTEPYAYIIGELANTTTVVSLDAEGKMAAVETQLNIPEEHVEKSAGAAIRITNDGRFLYVSTRFHNVLTVFEISEDGGALTKIQEIDTNGEIPRDFNIDETEKYVLVAHQDTDHISVFDRNAETGQLTFIQNNTLAPECVCIASA</sequence>
<organism evidence="2 3">
    <name type="scientific">Ruoffia tabacinasalis</name>
    <dbReference type="NCBI Taxonomy" id="87458"/>
    <lineage>
        <taxon>Bacteria</taxon>
        <taxon>Bacillati</taxon>
        <taxon>Bacillota</taxon>
        <taxon>Bacilli</taxon>
        <taxon>Lactobacillales</taxon>
        <taxon>Aerococcaceae</taxon>
        <taxon>Ruoffia</taxon>
    </lineage>
</organism>
<dbReference type="EMBL" id="VBSP01000035">
    <property type="protein sequence ID" value="TLQ40174.1"/>
    <property type="molecule type" value="Genomic_DNA"/>
</dbReference>
<comment type="caution">
    <text evidence="2">The sequence shown here is derived from an EMBL/GenBank/DDBJ whole genome shotgun (WGS) entry which is preliminary data.</text>
</comment>
<dbReference type="InterPro" id="IPR015943">
    <property type="entry name" value="WD40/YVTN_repeat-like_dom_sf"/>
</dbReference>
<evidence type="ECO:0000313" key="2">
    <source>
        <dbReference type="EMBL" id="TLQ40174.1"/>
    </source>
</evidence>
<gene>
    <name evidence="2" type="ORF">FEZ33_09025</name>
</gene>
<dbReference type="AlphaFoldDB" id="A0A5R9DXS8"/>
<dbReference type="PANTHER" id="PTHR30344">
    <property type="entry name" value="6-PHOSPHOGLUCONOLACTONASE-RELATED"/>
    <property type="match status" value="1"/>
</dbReference>
<dbReference type="Gene3D" id="2.130.10.10">
    <property type="entry name" value="YVTN repeat-like/Quinoprotein amine dehydrogenase"/>
    <property type="match status" value="1"/>
</dbReference>
<dbReference type="InterPro" id="IPR011048">
    <property type="entry name" value="Haem_d1_sf"/>
</dbReference>
<dbReference type="SUPFAM" id="SSF51004">
    <property type="entry name" value="C-terminal (heme d1) domain of cytochrome cd1-nitrite reductase"/>
    <property type="match status" value="1"/>
</dbReference>
<proteinExistence type="inferred from homology"/>
<dbReference type="InterPro" id="IPR050282">
    <property type="entry name" value="Cycloisomerase_2"/>
</dbReference>
<reference evidence="2 3" key="1">
    <citation type="submission" date="2019-05" db="EMBL/GenBank/DDBJ databases">
        <title>The metagenome of a microbial culture collection derived from dairy environment covers the genomic content of the human microbiome.</title>
        <authorList>
            <person name="Roder T."/>
            <person name="Wuthrich D."/>
            <person name="Sattari Z."/>
            <person name="Von Ah U."/>
            <person name="Bar C."/>
            <person name="Ronchi F."/>
            <person name="Macpherson A.J."/>
            <person name="Ganal-Vonarburg S.C."/>
            <person name="Bruggmann R."/>
            <person name="Vergeres G."/>
        </authorList>
    </citation>
    <scope>NUCLEOTIDE SEQUENCE [LARGE SCALE GENOMIC DNA]</scope>
    <source>
        <strain evidence="2 3">FAM 24227</strain>
    </source>
</reference>
<evidence type="ECO:0000313" key="3">
    <source>
        <dbReference type="Proteomes" id="UP000306420"/>
    </source>
</evidence>
<dbReference type="InterPro" id="IPR019405">
    <property type="entry name" value="Lactonase_7-beta_prop"/>
</dbReference>
<dbReference type="Pfam" id="PF10282">
    <property type="entry name" value="Lactonase"/>
    <property type="match status" value="1"/>
</dbReference>
<name>A0A5R9DXS8_9LACT</name>
<dbReference type="GO" id="GO:0005829">
    <property type="term" value="C:cytosol"/>
    <property type="evidence" value="ECO:0007669"/>
    <property type="project" value="TreeGrafter"/>
</dbReference>
<dbReference type="RefSeq" id="WP_138405058.1">
    <property type="nucleotide sequence ID" value="NZ_VBSP01000035.1"/>
</dbReference>
<dbReference type="OrthoDB" id="9790815at2"/>
<comment type="similarity">
    <text evidence="1">Belongs to the cycloisomerase 2 family.</text>
</comment>
<protein>
    <submittedName>
        <fullName evidence="2">Lactonase family protein</fullName>
    </submittedName>
</protein>
<dbReference type="GO" id="GO:0017057">
    <property type="term" value="F:6-phosphogluconolactonase activity"/>
    <property type="evidence" value="ECO:0007669"/>
    <property type="project" value="TreeGrafter"/>
</dbReference>
<evidence type="ECO:0000256" key="1">
    <source>
        <dbReference type="ARBA" id="ARBA00005564"/>
    </source>
</evidence>
<dbReference type="Proteomes" id="UP000306420">
    <property type="component" value="Unassembled WGS sequence"/>
</dbReference>
<accession>A0A5R9DXS8</accession>